<evidence type="ECO:0000313" key="2">
    <source>
        <dbReference type="Proteomes" id="UP001210865"/>
    </source>
</evidence>
<organism evidence="1 2">
    <name type="scientific">Sphingomonas abietis</name>
    <dbReference type="NCBI Taxonomy" id="3012344"/>
    <lineage>
        <taxon>Bacteria</taxon>
        <taxon>Pseudomonadati</taxon>
        <taxon>Pseudomonadota</taxon>
        <taxon>Alphaproteobacteria</taxon>
        <taxon>Sphingomonadales</taxon>
        <taxon>Sphingomonadaceae</taxon>
        <taxon>Sphingomonas</taxon>
    </lineage>
</organism>
<protein>
    <submittedName>
        <fullName evidence="1">DUF4188 domain-containing protein</fullName>
    </submittedName>
</protein>
<reference evidence="1 2" key="1">
    <citation type="submission" date="2022-12" db="EMBL/GenBank/DDBJ databases">
        <title>Sphingomonas abieness sp. nov., an endophytic bacterium isolated from Abies koreana.</title>
        <authorList>
            <person name="Jiang L."/>
            <person name="Lee J."/>
        </authorList>
    </citation>
    <scope>NUCLEOTIDE SEQUENCE [LARGE SCALE GENOMIC DNA]</scope>
    <source>
        <strain evidence="2">PAMB 00755</strain>
    </source>
</reference>
<dbReference type="Pfam" id="PF13826">
    <property type="entry name" value="Monooxy_af470-like"/>
    <property type="match status" value="1"/>
</dbReference>
<dbReference type="InterPro" id="IPR011008">
    <property type="entry name" value="Dimeric_a/b-barrel"/>
</dbReference>
<proteinExistence type="predicted"/>
<gene>
    <name evidence="1" type="ORF">PBT88_19680</name>
</gene>
<name>A0ABY7NND4_9SPHN</name>
<evidence type="ECO:0000313" key="1">
    <source>
        <dbReference type="EMBL" id="WBO22335.1"/>
    </source>
</evidence>
<sequence>MQASSKRQSVDLSNYPDLVMIMLGLRLKSWRGFSALRQIGPGLNAVMRSYPEGLLLHEGLRFSLTHIGFRQYWRDLEALERFTRSEPHAEWWRKMRELSAHAGFWHETYHARGGVEAVYVGMPEPVGLLRFAPERPPVGSLMSARSRIQGGASAAAV</sequence>
<dbReference type="InterPro" id="IPR025444">
    <property type="entry name" value="Monooxy_af470"/>
</dbReference>
<dbReference type="Proteomes" id="UP001210865">
    <property type="component" value="Chromosome"/>
</dbReference>
<dbReference type="SUPFAM" id="SSF54909">
    <property type="entry name" value="Dimeric alpha+beta barrel"/>
    <property type="match status" value="1"/>
</dbReference>
<keyword evidence="2" id="KW-1185">Reference proteome</keyword>
<accession>A0ABY7NND4</accession>
<dbReference type="RefSeq" id="WP_270076982.1">
    <property type="nucleotide sequence ID" value="NZ_CP115174.1"/>
</dbReference>
<dbReference type="EMBL" id="CP115174">
    <property type="protein sequence ID" value="WBO22335.1"/>
    <property type="molecule type" value="Genomic_DNA"/>
</dbReference>